<dbReference type="PaxDb" id="35128-Thaps34590"/>
<feature type="non-terminal residue" evidence="1">
    <location>
        <position position="1"/>
    </location>
</feature>
<dbReference type="RefSeq" id="XP_002291092.1">
    <property type="nucleotide sequence ID" value="XM_002291056.1"/>
</dbReference>
<dbReference type="HOGENOM" id="CLU_2327111_0_0_1"/>
<dbReference type="Proteomes" id="UP000001449">
    <property type="component" value="Chromosome 6"/>
</dbReference>
<dbReference type="eggNOG" id="ENOG502S8PR">
    <property type="taxonomic scope" value="Eukaryota"/>
</dbReference>
<protein>
    <recommendedName>
        <fullName evidence="3">Prolyl 4-hydroxylase alpha subunit Fe(2+) 2OG dioxygenase domain-containing protein</fullName>
    </recommendedName>
</protein>
<accession>B8C5Y2</accession>
<dbReference type="KEGG" id="tps:THAPSDRAFT_34590"/>
<reference evidence="1 2" key="2">
    <citation type="journal article" date="2008" name="Nature">
        <title>The Phaeodactylum genome reveals the evolutionary history of diatom genomes.</title>
        <authorList>
            <person name="Bowler C."/>
            <person name="Allen A.E."/>
            <person name="Badger J.H."/>
            <person name="Grimwood J."/>
            <person name="Jabbari K."/>
            <person name="Kuo A."/>
            <person name="Maheswari U."/>
            <person name="Martens C."/>
            <person name="Maumus F."/>
            <person name="Otillar R.P."/>
            <person name="Rayko E."/>
            <person name="Salamov A."/>
            <person name="Vandepoele K."/>
            <person name="Beszteri B."/>
            <person name="Gruber A."/>
            <person name="Heijde M."/>
            <person name="Katinka M."/>
            <person name="Mock T."/>
            <person name="Valentin K."/>
            <person name="Verret F."/>
            <person name="Berges J.A."/>
            <person name="Brownlee C."/>
            <person name="Cadoret J.P."/>
            <person name="Chiovitti A."/>
            <person name="Choi C.J."/>
            <person name="Coesel S."/>
            <person name="De Martino A."/>
            <person name="Detter J.C."/>
            <person name="Durkin C."/>
            <person name="Falciatore A."/>
            <person name="Fournet J."/>
            <person name="Haruta M."/>
            <person name="Huysman M.J."/>
            <person name="Jenkins B.D."/>
            <person name="Jiroutova K."/>
            <person name="Jorgensen R.E."/>
            <person name="Joubert Y."/>
            <person name="Kaplan A."/>
            <person name="Kroger N."/>
            <person name="Kroth P.G."/>
            <person name="La Roche J."/>
            <person name="Lindquist E."/>
            <person name="Lommer M."/>
            <person name="Martin-Jezequel V."/>
            <person name="Lopez P.J."/>
            <person name="Lucas S."/>
            <person name="Mangogna M."/>
            <person name="McGinnis K."/>
            <person name="Medlin L.K."/>
            <person name="Montsant A."/>
            <person name="Oudot-Le Secq M.P."/>
            <person name="Napoli C."/>
            <person name="Obornik M."/>
            <person name="Parker M.S."/>
            <person name="Petit J.L."/>
            <person name="Porcel B.M."/>
            <person name="Poulsen N."/>
            <person name="Robison M."/>
            <person name="Rychlewski L."/>
            <person name="Rynearson T.A."/>
            <person name="Schmutz J."/>
            <person name="Shapiro H."/>
            <person name="Siaut M."/>
            <person name="Stanley M."/>
            <person name="Sussman M.R."/>
            <person name="Taylor A.R."/>
            <person name="Vardi A."/>
            <person name="von Dassow P."/>
            <person name="Vyverman W."/>
            <person name="Willis A."/>
            <person name="Wyrwicz L.S."/>
            <person name="Rokhsar D.S."/>
            <person name="Weissenbach J."/>
            <person name="Armbrust E.V."/>
            <person name="Green B.R."/>
            <person name="Van de Peer Y."/>
            <person name="Grigoriev I.V."/>
        </authorList>
    </citation>
    <scope>NUCLEOTIDE SEQUENCE [LARGE SCALE GENOMIC DNA]</scope>
    <source>
        <strain evidence="1 2">CCMP1335</strain>
    </source>
</reference>
<evidence type="ECO:0000313" key="2">
    <source>
        <dbReference type="Proteomes" id="UP000001449"/>
    </source>
</evidence>
<evidence type="ECO:0000313" key="1">
    <source>
        <dbReference type="EMBL" id="EED91199.1"/>
    </source>
</evidence>
<proteinExistence type="predicted"/>
<gene>
    <name evidence="1" type="ORF">THAPSDRAFT_34590</name>
</gene>
<feature type="non-terminal residue" evidence="1">
    <location>
        <position position="99"/>
    </location>
</feature>
<evidence type="ECO:0008006" key="3">
    <source>
        <dbReference type="Google" id="ProtNLM"/>
    </source>
</evidence>
<keyword evidence="2" id="KW-1185">Reference proteome</keyword>
<name>B8C5Y2_THAPS</name>
<reference evidence="1 2" key="1">
    <citation type="journal article" date="2004" name="Science">
        <title>The genome of the diatom Thalassiosira pseudonana: ecology, evolution, and metabolism.</title>
        <authorList>
            <person name="Armbrust E.V."/>
            <person name="Berges J.A."/>
            <person name="Bowler C."/>
            <person name="Green B.R."/>
            <person name="Martinez D."/>
            <person name="Putnam N.H."/>
            <person name="Zhou S."/>
            <person name="Allen A.E."/>
            <person name="Apt K.E."/>
            <person name="Bechner M."/>
            <person name="Brzezinski M.A."/>
            <person name="Chaal B.K."/>
            <person name="Chiovitti A."/>
            <person name="Davis A.K."/>
            <person name="Demarest M.S."/>
            <person name="Detter J.C."/>
            <person name="Glavina T."/>
            <person name="Goodstein D."/>
            <person name="Hadi M.Z."/>
            <person name="Hellsten U."/>
            <person name="Hildebrand M."/>
            <person name="Jenkins B.D."/>
            <person name="Jurka J."/>
            <person name="Kapitonov V.V."/>
            <person name="Kroger N."/>
            <person name="Lau W.W."/>
            <person name="Lane T.W."/>
            <person name="Larimer F.W."/>
            <person name="Lippmeier J.C."/>
            <person name="Lucas S."/>
            <person name="Medina M."/>
            <person name="Montsant A."/>
            <person name="Obornik M."/>
            <person name="Parker M.S."/>
            <person name="Palenik B."/>
            <person name="Pazour G.J."/>
            <person name="Richardson P.M."/>
            <person name="Rynearson T.A."/>
            <person name="Saito M.A."/>
            <person name="Schwartz D.C."/>
            <person name="Thamatrakoln K."/>
            <person name="Valentin K."/>
            <person name="Vardi A."/>
            <person name="Wilkerson F.P."/>
            <person name="Rokhsar D.S."/>
        </authorList>
    </citation>
    <scope>NUCLEOTIDE SEQUENCE [LARGE SCALE GENOMIC DNA]</scope>
    <source>
        <strain evidence="1 2">CCMP1335</strain>
    </source>
</reference>
<dbReference type="AlphaFoldDB" id="B8C5Y2"/>
<organism evidence="1 2">
    <name type="scientific">Thalassiosira pseudonana</name>
    <name type="common">Marine diatom</name>
    <name type="synonym">Cyclotella nana</name>
    <dbReference type="NCBI Taxonomy" id="35128"/>
    <lineage>
        <taxon>Eukaryota</taxon>
        <taxon>Sar</taxon>
        <taxon>Stramenopiles</taxon>
        <taxon>Ochrophyta</taxon>
        <taxon>Bacillariophyta</taxon>
        <taxon>Coscinodiscophyceae</taxon>
        <taxon>Thalassiosirophycidae</taxon>
        <taxon>Thalassiosirales</taxon>
        <taxon>Thalassiosiraceae</taxon>
        <taxon>Thalassiosira</taxon>
    </lineage>
</organism>
<dbReference type="GeneID" id="7442363"/>
<sequence length="99" mass="10876">YQAFPCVRVVRPGEFSIGPHADSAYGHHPCSINFYLPLTQIGGSASLFLESHPGSEDWHPIEGSYGIVKHFAGAICAHWTPENHGDFTRVSLDFRIIPG</sequence>
<dbReference type="InParanoid" id="B8C5Y2"/>
<dbReference type="EMBL" id="CM000643">
    <property type="protein sequence ID" value="EED91199.1"/>
    <property type="molecule type" value="Genomic_DNA"/>
</dbReference>